<accession>A0A8B5YFW5</accession>
<dbReference type="Gene3D" id="3.30.930.30">
    <property type="match status" value="1"/>
</dbReference>
<comment type="caution">
    <text evidence="3">The sequence shown here is derived from an EMBL/GenBank/DDBJ whole genome shotgun (WGS) entry which is preliminary data.</text>
</comment>
<evidence type="ECO:0000313" key="4">
    <source>
        <dbReference type="Proteomes" id="UP000435910"/>
    </source>
</evidence>
<feature type="domain" description="MobA/VirD2-like nuclease" evidence="2">
    <location>
        <begin position="52"/>
        <end position="153"/>
    </location>
</feature>
<evidence type="ECO:0000256" key="1">
    <source>
        <dbReference type="SAM" id="MobiDB-lite"/>
    </source>
</evidence>
<proteinExistence type="predicted"/>
<dbReference type="AlphaFoldDB" id="A0A8B5YFW5"/>
<evidence type="ECO:0000259" key="2">
    <source>
        <dbReference type="Pfam" id="PF03432"/>
    </source>
</evidence>
<dbReference type="Pfam" id="PF03432">
    <property type="entry name" value="Relaxase"/>
    <property type="match status" value="1"/>
</dbReference>
<sequence length="210" mass="24631">MVVHVKSLGFASHHKGGKPISHIKEHIKYIELNRDHHRTPPELFTATQDNIKRIEFFQKLNEQPKVGVVGHKLVISLSEDEKERYGTDLKELVRDTMNRFETKYNVKLDWVSAVHDDKGHPHAHVVIRGYNEDGKQVGLYPSHLKDLHQFADQEKLRQFERSKDSARSRDFLKELEEERKHEPTLDLPLALEPEHAVKNKARSRDQEMER</sequence>
<evidence type="ECO:0000313" key="3">
    <source>
        <dbReference type="EMBL" id="TWL31006.1"/>
    </source>
</evidence>
<name>A0A8B5YFW5_BACLI</name>
<dbReference type="InterPro" id="IPR005094">
    <property type="entry name" value="Endonuclease_MobA/VirD2"/>
</dbReference>
<dbReference type="EMBL" id="NILC01000011">
    <property type="protein sequence ID" value="TWL31006.1"/>
    <property type="molecule type" value="Genomic_DNA"/>
</dbReference>
<gene>
    <name evidence="3" type="ORF">CHCC16736_4628</name>
</gene>
<feature type="compositionally biased region" description="Basic and acidic residues" evidence="1">
    <location>
        <begin position="174"/>
        <end position="184"/>
    </location>
</feature>
<feature type="region of interest" description="Disordered" evidence="1">
    <location>
        <begin position="174"/>
        <end position="210"/>
    </location>
</feature>
<feature type="compositionally biased region" description="Basic and acidic residues" evidence="1">
    <location>
        <begin position="192"/>
        <end position="210"/>
    </location>
</feature>
<protein>
    <recommendedName>
        <fullName evidence="2">MobA/VirD2-like nuclease domain-containing protein</fullName>
    </recommendedName>
</protein>
<dbReference type="SMR" id="A0A8B5YFW5"/>
<reference evidence="3 4" key="1">
    <citation type="submission" date="2019-06" db="EMBL/GenBank/DDBJ databases">
        <title>Genome sequence analysis of &gt;100 Bacillus licheniformis strains suggests intrinsic resistance to this species.</title>
        <authorList>
            <person name="Wels M."/>
            <person name="Siezen R.J."/>
            <person name="Johansen E."/>
            <person name="Stuer-Lauridsen B."/>
            <person name="Bjerre K."/>
            <person name="Nielsen B.K.K."/>
        </authorList>
    </citation>
    <scope>NUCLEOTIDE SEQUENCE [LARGE SCALE GENOMIC DNA]</scope>
    <source>
        <strain evidence="3 4">BAC-16736</strain>
    </source>
</reference>
<dbReference type="Proteomes" id="UP000435910">
    <property type="component" value="Unassembled WGS sequence"/>
</dbReference>
<dbReference type="RefSeq" id="WP_011161208.1">
    <property type="nucleotide sequence ID" value="NC_005311.1"/>
</dbReference>
<organism evidence="3 4">
    <name type="scientific">Bacillus licheniformis</name>
    <dbReference type="NCBI Taxonomy" id="1402"/>
    <lineage>
        <taxon>Bacteria</taxon>
        <taxon>Bacillati</taxon>
        <taxon>Bacillota</taxon>
        <taxon>Bacilli</taxon>
        <taxon>Bacillales</taxon>
        <taxon>Bacillaceae</taxon>
        <taxon>Bacillus</taxon>
    </lineage>
</organism>